<dbReference type="Pfam" id="PF18321">
    <property type="entry name" value="3HCDH_RFF"/>
    <property type="match status" value="1"/>
</dbReference>
<dbReference type="FunFam" id="3.40.50.720:FF:000009">
    <property type="entry name" value="Fatty oxidation complex, alpha subunit"/>
    <property type="match status" value="1"/>
</dbReference>
<feature type="domain" description="3-hydroxyacyl-CoA dehydrogenase C-terminal" evidence="2">
    <location>
        <begin position="424"/>
        <end position="508"/>
    </location>
</feature>
<dbReference type="InterPro" id="IPR008927">
    <property type="entry name" value="6-PGluconate_DH-like_C_sf"/>
</dbReference>
<feature type="domain" description="3-hydroxyacyl-CoA dehydrogenase C-terminal" evidence="2">
    <location>
        <begin position="196"/>
        <end position="293"/>
    </location>
</feature>
<evidence type="ECO:0000313" key="6">
    <source>
        <dbReference type="Proteomes" id="UP000214747"/>
    </source>
</evidence>
<evidence type="ECO:0000259" key="3">
    <source>
        <dbReference type="Pfam" id="PF02737"/>
    </source>
</evidence>
<dbReference type="Gene3D" id="1.10.1040.10">
    <property type="entry name" value="N-(1-d-carboxylethyl)-l-norvaline Dehydrogenase, domain 2"/>
    <property type="match status" value="1"/>
</dbReference>
<dbReference type="SUPFAM" id="SSF48179">
    <property type="entry name" value="6-phosphogluconate dehydrogenase C-terminal domain-like"/>
    <property type="match status" value="2"/>
</dbReference>
<dbReference type="AlphaFoldDB" id="A0A225SP19"/>
<proteinExistence type="predicted"/>
<evidence type="ECO:0000259" key="4">
    <source>
        <dbReference type="Pfam" id="PF18321"/>
    </source>
</evidence>
<dbReference type="Pfam" id="PF00725">
    <property type="entry name" value="3HCDH"/>
    <property type="match status" value="2"/>
</dbReference>
<gene>
    <name evidence="5" type="ORF">CEJ45_20040</name>
</gene>
<evidence type="ECO:0000256" key="1">
    <source>
        <dbReference type="ARBA" id="ARBA00023002"/>
    </source>
</evidence>
<comment type="caution">
    <text evidence="5">The sequence shown here is derived from an EMBL/GenBank/DDBJ whole genome shotgun (WGS) entry which is preliminary data.</text>
</comment>
<sequence>MSAAENTCALPATAAVAVIGSGTMGAGIAQVAAMAGHPVQLYDSREGAATKAIGEIRATLDRLANKGKISAEQAEGASERLAVAGSLQEMRGARLVVEAIVEQLAAKQELFGKLEAIVDAQCILASNTSSISITHIAATLRHPERLVGMHFFNPVPQMALVEIIRGLASDGAVARCVQDTARAWGKMPVLASSTPGFIVNRLARPYYAEALRVLNECGAQPATIDALLREAGGFRMGPFELMDLIGHDVNFAVTQSVFQAYFNDPRFTPSLIQQELVHAGYLGRKTGRGFYRYDAAADTPAPATEPVFDVPTVPLQLFGTHPLVEVVRARYKGRVEYCAPRADNLLLKGGPGRLYVTEGRTATQQSYDYNMPDVVLVDLALDYAKAPRLGLARADQCRDRAYQAVAGVLQSCGFAISPLQDVPGMAVMRTVCMLVNEAADAVNQGVCSRSDADMAMQKGVNYPRGPLAWADAIGIDTVANVLRQLSVTYGEDRYRVSPLLQRLQASGRKFHE</sequence>
<name>A0A225SP19_9BURK</name>
<dbReference type="Pfam" id="PF02737">
    <property type="entry name" value="3HCDH_N"/>
    <property type="match status" value="1"/>
</dbReference>
<keyword evidence="6" id="KW-1185">Reference proteome</keyword>
<dbReference type="RefSeq" id="WP_088756855.1">
    <property type="nucleotide sequence ID" value="NZ_NJGV01000023.1"/>
</dbReference>
<keyword evidence="1" id="KW-0560">Oxidoreductase</keyword>
<dbReference type="InterPro" id="IPR006108">
    <property type="entry name" value="3HC_DH_C"/>
</dbReference>
<dbReference type="SUPFAM" id="SSF51735">
    <property type="entry name" value="NAD(P)-binding Rossmann-fold domains"/>
    <property type="match status" value="1"/>
</dbReference>
<feature type="domain" description="3-hydroxybutyryl-CoA dehydrogenase reduced Rossmann-fold" evidence="4">
    <location>
        <begin position="354"/>
        <end position="423"/>
    </location>
</feature>
<evidence type="ECO:0000259" key="2">
    <source>
        <dbReference type="Pfam" id="PF00725"/>
    </source>
</evidence>
<dbReference type="GO" id="GO:0016616">
    <property type="term" value="F:oxidoreductase activity, acting on the CH-OH group of donors, NAD or NADP as acceptor"/>
    <property type="evidence" value="ECO:0007669"/>
    <property type="project" value="InterPro"/>
</dbReference>
<accession>A0A225SP19</accession>
<dbReference type="GO" id="GO:0006631">
    <property type="term" value="P:fatty acid metabolic process"/>
    <property type="evidence" value="ECO:0007669"/>
    <property type="project" value="InterPro"/>
</dbReference>
<dbReference type="Gene3D" id="3.40.50.720">
    <property type="entry name" value="NAD(P)-binding Rossmann-like Domain"/>
    <property type="match status" value="1"/>
</dbReference>
<dbReference type="InterPro" id="IPR013328">
    <property type="entry name" value="6PGD_dom2"/>
</dbReference>
<dbReference type="PANTHER" id="PTHR48075:SF5">
    <property type="entry name" value="3-HYDROXYBUTYRYL-COA DEHYDROGENASE"/>
    <property type="match status" value="1"/>
</dbReference>
<feature type="domain" description="3-hydroxyacyl-CoA dehydrogenase NAD binding" evidence="3">
    <location>
        <begin position="16"/>
        <end position="191"/>
    </location>
</feature>
<dbReference type="PANTHER" id="PTHR48075">
    <property type="entry name" value="3-HYDROXYACYL-COA DEHYDROGENASE FAMILY PROTEIN"/>
    <property type="match status" value="1"/>
</dbReference>
<organism evidence="5 6">
    <name type="scientific">Herbaspirillum aquaticum</name>
    <dbReference type="NCBI Taxonomy" id="568783"/>
    <lineage>
        <taxon>Bacteria</taxon>
        <taxon>Pseudomonadati</taxon>
        <taxon>Pseudomonadota</taxon>
        <taxon>Betaproteobacteria</taxon>
        <taxon>Burkholderiales</taxon>
        <taxon>Oxalobacteraceae</taxon>
        <taxon>Herbaspirillum</taxon>
    </lineage>
</organism>
<dbReference type="InterPro" id="IPR006176">
    <property type="entry name" value="3-OHacyl-CoA_DH_NAD-bd"/>
</dbReference>
<dbReference type="Proteomes" id="UP000214747">
    <property type="component" value="Unassembled WGS sequence"/>
</dbReference>
<dbReference type="NCBIfam" id="NF006124">
    <property type="entry name" value="PRK08268.1"/>
    <property type="match status" value="1"/>
</dbReference>
<evidence type="ECO:0000313" key="5">
    <source>
        <dbReference type="EMBL" id="OWY32755.1"/>
    </source>
</evidence>
<dbReference type="GO" id="GO:0070403">
    <property type="term" value="F:NAD+ binding"/>
    <property type="evidence" value="ECO:0007669"/>
    <property type="project" value="InterPro"/>
</dbReference>
<dbReference type="InterPro" id="IPR036291">
    <property type="entry name" value="NAD(P)-bd_dom_sf"/>
</dbReference>
<dbReference type="Gene3D" id="1.10.1040.50">
    <property type="match status" value="1"/>
</dbReference>
<dbReference type="EMBL" id="NJGV01000023">
    <property type="protein sequence ID" value="OWY32755.1"/>
    <property type="molecule type" value="Genomic_DNA"/>
</dbReference>
<reference evidence="5 6" key="1">
    <citation type="journal article" date="2010" name="Int. J. Syst. Evol. Microbiol.">
        <title>Reclassification of Herbaspirillum putei as a later heterotypic synonym of Herbaspirillum huttiense, with the description of H. huttiense subsp. huttiense subsp. nov. and H. huttiense subsp. putei subsp. nov., comb. nov., and description of Herbaspirillum aquaticum sp. nov.</title>
        <authorList>
            <person name="Dobritsa A.P."/>
            <person name="Reddy M.C."/>
            <person name="Samadpour M."/>
        </authorList>
    </citation>
    <scope>NUCLEOTIDE SEQUENCE [LARGE SCALE GENOMIC DNA]</scope>
    <source>
        <strain evidence="5 6">IEH 4430</strain>
    </source>
</reference>
<dbReference type="InterPro" id="IPR041040">
    <property type="entry name" value="3HCDH_RFF"/>
</dbReference>
<protein>
    <submittedName>
        <fullName evidence="5">3-hydroxyacyl-CoA dehydrogenase</fullName>
    </submittedName>
</protein>